<dbReference type="Pfam" id="PF00266">
    <property type="entry name" value="Aminotran_5"/>
    <property type="match status" value="1"/>
</dbReference>
<dbReference type="Gene3D" id="6.20.440.10">
    <property type="match status" value="1"/>
</dbReference>
<dbReference type="GO" id="GO:0004375">
    <property type="term" value="F:glycine dehydrogenase (decarboxylating) activity"/>
    <property type="evidence" value="ECO:0007669"/>
    <property type="project" value="UniProtKB-EC"/>
</dbReference>
<evidence type="ECO:0000256" key="5">
    <source>
        <dbReference type="ARBA" id="ARBA00049026"/>
    </source>
</evidence>
<feature type="domain" description="Glycine dehydrogenase C-terminal" evidence="7">
    <location>
        <begin position="376"/>
        <end position="479"/>
    </location>
</feature>
<reference evidence="8" key="1">
    <citation type="submission" date="2022-04" db="EMBL/GenBank/DDBJ databases">
        <authorList>
            <person name="Criscuolo A."/>
        </authorList>
    </citation>
    <scope>NUCLEOTIDE SEQUENCE</scope>
    <source>
        <strain evidence="8">CIP111895</strain>
    </source>
</reference>
<keyword evidence="3" id="KW-0663">Pyridoxal phosphate</keyword>
<keyword evidence="9" id="KW-1185">Reference proteome</keyword>
<dbReference type="Proteomes" id="UP000838308">
    <property type="component" value="Unassembled WGS sequence"/>
</dbReference>
<dbReference type="PANTHER" id="PTHR11773:SF1">
    <property type="entry name" value="GLYCINE DEHYDROGENASE (DECARBOXYLATING), MITOCHONDRIAL"/>
    <property type="match status" value="1"/>
</dbReference>
<dbReference type="InterPro" id="IPR049316">
    <property type="entry name" value="GDC-P_C"/>
</dbReference>
<dbReference type="PANTHER" id="PTHR11773">
    <property type="entry name" value="GLYCINE DEHYDROGENASE, DECARBOXYLATING"/>
    <property type="match status" value="1"/>
</dbReference>
<sequence length="528" mass="59486">MVYMQKINRDHKVRNYHQAKWDEPIIFELHKIGERGVTLPATEEEITNNVGDGVSAIPLEMLRKTKPNLPEISQNRVLRHYLRLSQETLGAAFNVEIGQGTCTMKYSPKINEAFASSPKMSELHPLQDESTVQGMLEVMYKLDLCMREISGMDYFTFQPGSGTQSLFTMASIVRAYHEANGEGEQRDEIITTIFSHPSQAATAAVKGYKIITLYPDKDGFPDIEKLKAAVSERTAGFVVANPEDTGIYNPRIKEFTKIVHDAGGICNYDQANANGLLGITRAKEAGFDMCFFNLHKTFSTPHACGGPATGALGVVDKLMEFMPGPLVEKQGEKYILNDRLKHSIGKVRSFQGVPQTVLRAYAWIRALGAEGLKDVARVAVLNNNYLYHKILNIHGADAPYIKGKRLEQVRYSWEKLTKDTGVTTEDISHRMADFAHHYWSSHHPFVVPEPFTLEPTESLSKADLDEYIASLTHIANEAYTNPEIVQNAPHNSTIHRVDEQDYFENPEKWCITWRSYLKKTNKTETINS</sequence>
<dbReference type="EMBL" id="CALBWS010000020">
    <property type="protein sequence ID" value="CAH2715852.1"/>
    <property type="molecule type" value="Genomic_DNA"/>
</dbReference>
<dbReference type="InterPro" id="IPR015424">
    <property type="entry name" value="PyrdxlP-dep_Trfase"/>
</dbReference>
<dbReference type="InterPro" id="IPR015421">
    <property type="entry name" value="PyrdxlP-dep_Trfase_major"/>
</dbReference>
<evidence type="ECO:0000256" key="1">
    <source>
        <dbReference type="ARBA" id="ARBA00003788"/>
    </source>
</evidence>
<evidence type="ECO:0000313" key="9">
    <source>
        <dbReference type="Proteomes" id="UP000838308"/>
    </source>
</evidence>
<dbReference type="InterPro" id="IPR020581">
    <property type="entry name" value="GDC_P"/>
</dbReference>
<dbReference type="EC" id="1.4.4.2" evidence="2"/>
<comment type="function">
    <text evidence="1">The glycine cleavage system catalyzes the degradation of glycine. The P protein binds the alpha-amino group of glycine through its pyridoxal phosphate cofactor; CO(2) is released and the remaining methylamine moiety is then transferred to the lipoamide cofactor of the H protein.</text>
</comment>
<evidence type="ECO:0000256" key="4">
    <source>
        <dbReference type="ARBA" id="ARBA00023002"/>
    </source>
</evidence>
<keyword evidence="4 8" id="KW-0560">Oxidoreductase</keyword>
<evidence type="ECO:0000256" key="3">
    <source>
        <dbReference type="ARBA" id="ARBA00022898"/>
    </source>
</evidence>
<gene>
    <name evidence="8" type="primary">gcvPB_2</name>
    <name evidence="8" type="ORF">BACCIP111895_03036</name>
</gene>
<accession>A0ABM9EUG1</accession>
<dbReference type="InterPro" id="IPR000192">
    <property type="entry name" value="Aminotrans_V_dom"/>
</dbReference>
<evidence type="ECO:0000256" key="2">
    <source>
        <dbReference type="ARBA" id="ARBA00012134"/>
    </source>
</evidence>
<dbReference type="SUPFAM" id="SSF53383">
    <property type="entry name" value="PLP-dependent transferases"/>
    <property type="match status" value="1"/>
</dbReference>
<organism evidence="8 9">
    <name type="scientific">Neobacillus rhizosphaerae</name>
    <dbReference type="NCBI Taxonomy" id="2880965"/>
    <lineage>
        <taxon>Bacteria</taxon>
        <taxon>Bacillati</taxon>
        <taxon>Bacillota</taxon>
        <taxon>Bacilli</taxon>
        <taxon>Bacillales</taxon>
        <taxon>Bacillaceae</taxon>
        <taxon>Neobacillus</taxon>
    </lineage>
</organism>
<evidence type="ECO:0000313" key="8">
    <source>
        <dbReference type="EMBL" id="CAH2715852.1"/>
    </source>
</evidence>
<protein>
    <recommendedName>
        <fullName evidence="2">glycine dehydrogenase (aminomethyl-transferring)</fullName>
        <ecNumber evidence="2">1.4.4.2</ecNumber>
    </recommendedName>
</protein>
<name>A0ABM9EUG1_9BACI</name>
<dbReference type="NCBIfam" id="NF003346">
    <property type="entry name" value="PRK04366.1"/>
    <property type="match status" value="1"/>
</dbReference>
<comment type="caution">
    <text evidence="8">The sequence shown here is derived from an EMBL/GenBank/DDBJ whole genome shotgun (WGS) entry which is preliminary data.</text>
</comment>
<dbReference type="Gene3D" id="3.90.1150.10">
    <property type="entry name" value="Aspartate Aminotransferase, domain 1"/>
    <property type="match status" value="1"/>
</dbReference>
<feature type="domain" description="Aminotransferase class V" evidence="6">
    <location>
        <begin position="178"/>
        <end position="298"/>
    </location>
</feature>
<comment type="catalytic activity">
    <reaction evidence="5">
        <text>N(6)-[(R)-lipoyl]-L-lysyl-[glycine-cleavage complex H protein] + glycine + H(+) = N(6)-[(R)-S(8)-aminomethyldihydrolipoyl]-L-lysyl-[glycine-cleavage complex H protein] + CO2</text>
        <dbReference type="Rhea" id="RHEA:24304"/>
        <dbReference type="Rhea" id="RHEA-COMP:10494"/>
        <dbReference type="Rhea" id="RHEA-COMP:10495"/>
        <dbReference type="ChEBI" id="CHEBI:15378"/>
        <dbReference type="ChEBI" id="CHEBI:16526"/>
        <dbReference type="ChEBI" id="CHEBI:57305"/>
        <dbReference type="ChEBI" id="CHEBI:83099"/>
        <dbReference type="ChEBI" id="CHEBI:83143"/>
        <dbReference type="EC" id="1.4.4.2"/>
    </reaction>
</comment>
<dbReference type="InterPro" id="IPR015422">
    <property type="entry name" value="PyrdxlP-dep_Trfase_small"/>
</dbReference>
<proteinExistence type="predicted"/>
<evidence type="ECO:0000259" key="6">
    <source>
        <dbReference type="Pfam" id="PF00266"/>
    </source>
</evidence>
<dbReference type="Pfam" id="PF21478">
    <property type="entry name" value="GcvP2_C"/>
    <property type="match status" value="1"/>
</dbReference>
<dbReference type="Gene3D" id="3.40.640.10">
    <property type="entry name" value="Type I PLP-dependent aspartate aminotransferase-like (Major domain)"/>
    <property type="match status" value="1"/>
</dbReference>
<evidence type="ECO:0000259" key="7">
    <source>
        <dbReference type="Pfam" id="PF21478"/>
    </source>
</evidence>